<sequence>MGGREVAARIRTVTDECLAALDDTDRDATALDGTDTEKARRRGAAGQQPVPQLDAGGMQSRRLRHRAGWGA</sequence>
<proteinExistence type="predicted"/>
<accession>A0ABN3YEP3</accession>
<name>A0ABN3YEP3_9ACTN</name>
<comment type="caution">
    <text evidence="2">The sequence shown here is derived from an EMBL/GenBank/DDBJ whole genome shotgun (WGS) entry which is preliminary data.</text>
</comment>
<evidence type="ECO:0000313" key="2">
    <source>
        <dbReference type="EMBL" id="GAA3023565.1"/>
    </source>
</evidence>
<evidence type="ECO:0000256" key="1">
    <source>
        <dbReference type="SAM" id="MobiDB-lite"/>
    </source>
</evidence>
<dbReference type="EMBL" id="BAAAVS010000001">
    <property type="protein sequence ID" value="GAA3023565.1"/>
    <property type="molecule type" value="Genomic_DNA"/>
</dbReference>
<feature type="region of interest" description="Disordered" evidence="1">
    <location>
        <begin position="25"/>
        <end position="71"/>
    </location>
</feature>
<protein>
    <recommendedName>
        <fullName evidence="4">Transposase</fullName>
    </recommendedName>
</protein>
<organism evidence="2 3">
    <name type="scientific">Gordonia defluvii</name>
    <dbReference type="NCBI Taxonomy" id="283718"/>
    <lineage>
        <taxon>Bacteria</taxon>
        <taxon>Bacillati</taxon>
        <taxon>Actinomycetota</taxon>
        <taxon>Actinomycetes</taxon>
        <taxon>Mycobacteriales</taxon>
        <taxon>Gordoniaceae</taxon>
        <taxon>Gordonia</taxon>
    </lineage>
</organism>
<dbReference type="Proteomes" id="UP001501035">
    <property type="component" value="Unassembled WGS sequence"/>
</dbReference>
<reference evidence="2 3" key="1">
    <citation type="journal article" date="2019" name="Int. J. Syst. Evol. Microbiol.">
        <title>The Global Catalogue of Microorganisms (GCM) 10K type strain sequencing project: providing services to taxonomists for standard genome sequencing and annotation.</title>
        <authorList>
            <consortium name="The Broad Institute Genomics Platform"/>
            <consortium name="The Broad Institute Genome Sequencing Center for Infectious Disease"/>
            <person name="Wu L."/>
            <person name="Ma J."/>
        </authorList>
    </citation>
    <scope>NUCLEOTIDE SEQUENCE [LARGE SCALE GENOMIC DNA]</scope>
    <source>
        <strain evidence="2 3">JCM 14234</strain>
    </source>
</reference>
<dbReference type="RefSeq" id="WP_344716218.1">
    <property type="nucleotide sequence ID" value="NZ_BAAAVS010000001.1"/>
</dbReference>
<feature type="compositionally biased region" description="Basic residues" evidence="1">
    <location>
        <begin position="61"/>
        <end position="71"/>
    </location>
</feature>
<evidence type="ECO:0008006" key="4">
    <source>
        <dbReference type="Google" id="ProtNLM"/>
    </source>
</evidence>
<gene>
    <name evidence="2" type="ORF">GCM10010528_02020</name>
</gene>
<evidence type="ECO:0000313" key="3">
    <source>
        <dbReference type="Proteomes" id="UP001501035"/>
    </source>
</evidence>
<keyword evidence="3" id="KW-1185">Reference proteome</keyword>